<gene>
    <name evidence="1" type="ORF">KIPB_011754</name>
</gene>
<dbReference type="Proteomes" id="UP000265618">
    <property type="component" value="Unassembled WGS sequence"/>
</dbReference>
<comment type="caution">
    <text evidence="1">The sequence shown here is derived from an EMBL/GenBank/DDBJ whole genome shotgun (WGS) entry which is preliminary data.</text>
</comment>
<dbReference type="EMBL" id="BDIP01004916">
    <property type="protein sequence ID" value="GIQ89318.1"/>
    <property type="molecule type" value="Genomic_DNA"/>
</dbReference>
<evidence type="ECO:0000313" key="1">
    <source>
        <dbReference type="EMBL" id="GIQ89318.1"/>
    </source>
</evidence>
<reference evidence="1 2" key="1">
    <citation type="journal article" date="2018" name="PLoS ONE">
        <title>The draft genome of Kipferlia bialata reveals reductive genome evolution in fornicate parasites.</title>
        <authorList>
            <person name="Tanifuji G."/>
            <person name="Takabayashi S."/>
            <person name="Kume K."/>
            <person name="Takagi M."/>
            <person name="Nakayama T."/>
            <person name="Kamikawa R."/>
            <person name="Inagaki Y."/>
            <person name="Hashimoto T."/>
        </authorList>
    </citation>
    <scope>NUCLEOTIDE SEQUENCE [LARGE SCALE GENOMIC DNA]</scope>
    <source>
        <strain evidence="1">NY0173</strain>
    </source>
</reference>
<organism evidence="1 2">
    <name type="scientific">Kipferlia bialata</name>
    <dbReference type="NCBI Taxonomy" id="797122"/>
    <lineage>
        <taxon>Eukaryota</taxon>
        <taxon>Metamonada</taxon>
        <taxon>Carpediemonas-like organisms</taxon>
        <taxon>Kipferlia</taxon>
    </lineage>
</organism>
<evidence type="ECO:0000313" key="2">
    <source>
        <dbReference type="Proteomes" id="UP000265618"/>
    </source>
</evidence>
<keyword evidence="2" id="KW-1185">Reference proteome</keyword>
<dbReference type="AlphaFoldDB" id="A0A9K3D8P4"/>
<accession>A0A9K3D8P4</accession>
<sequence length="119" mass="13054">DGQEMVEGFRVGYSAGLAGTPFSVYDGTHKIKYPLAFSPFNTTAWSVSSEYGPVDTSGPAARQLEMMLSALAIVPYMDTWVERHAPFLSVHVDFADWDATYPVLQAPESISFCTPLLEV</sequence>
<feature type="non-terminal residue" evidence="1">
    <location>
        <position position="119"/>
    </location>
</feature>
<proteinExistence type="predicted"/>
<protein>
    <submittedName>
        <fullName evidence="1">Uncharacterized protein</fullName>
    </submittedName>
</protein>
<name>A0A9K3D8P4_9EUKA</name>